<dbReference type="GO" id="GO:0000428">
    <property type="term" value="C:DNA-directed RNA polymerase complex"/>
    <property type="evidence" value="ECO:0007669"/>
    <property type="project" value="UniProtKB-KW"/>
</dbReference>
<dbReference type="AlphaFoldDB" id="A0AA37SWM9"/>
<feature type="domain" description="RNA polymerase sigma-70 region 2" evidence="5">
    <location>
        <begin position="25"/>
        <end position="90"/>
    </location>
</feature>
<dbReference type="NCBIfam" id="TIGR02937">
    <property type="entry name" value="sigma70-ECF"/>
    <property type="match status" value="1"/>
</dbReference>
<keyword evidence="7" id="KW-0240">DNA-directed RNA polymerase</keyword>
<dbReference type="InterPro" id="IPR014284">
    <property type="entry name" value="RNA_pol_sigma-70_dom"/>
</dbReference>
<keyword evidence="8" id="KW-1185">Reference proteome</keyword>
<reference evidence="7" key="1">
    <citation type="journal article" date="2014" name="Int. J. Syst. Evol. Microbiol.">
        <title>Complete genome sequence of Corynebacterium casei LMG S-19264T (=DSM 44701T), isolated from a smear-ripened cheese.</title>
        <authorList>
            <consortium name="US DOE Joint Genome Institute (JGI-PGF)"/>
            <person name="Walter F."/>
            <person name="Albersmeier A."/>
            <person name="Kalinowski J."/>
            <person name="Ruckert C."/>
        </authorList>
    </citation>
    <scope>NUCLEOTIDE SEQUENCE</scope>
    <source>
        <strain evidence="7">NBRC 108769</strain>
    </source>
</reference>
<dbReference type="GO" id="GO:0006352">
    <property type="term" value="P:DNA-templated transcription initiation"/>
    <property type="evidence" value="ECO:0007669"/>
    <property type="project" value="InterPro"/>
</dbReference>
<dbReference type="InterPro" id="IPR013249">
    <property type="entry name" value="RNA_pol_sigma70_r4_t2"/>
</dbReference>
<proteinExistence type="inferred from homology"/>
<organism evidence="7 8">
    <name type="scientific">Portibacter lacus</name>
    <dbReference type="NCBI Taxonomy" id="1099794"/>
    <lineage>
        <taxon>Bacteria</taxon>
        <taxon>Pseudomonadati</taxon>
        <taxon>Bacteroidota</taxon>
        <taxon>Saprospiria</taxon>
        <taxon>Saprospirales</taxon>
        <taxon>Haliscomenobacteraceae</taxon>
        <taxon>Portibacter</taxon>
    </lineage>
</organism>
<name>A0AA37SWM9_9BACT</name>
<sequence length="185" mass="21397">MSNYTDKELVGFLNDTDDGAIEKIFKQYYSYICSAVYKIIPDPVLTEDLAQDVFYELWRKREKIQINSSLKAYLKRAAINKALNYIRSKKMKFDSDDNDTVINISVASSENSFEAMELQDIINASIDTLPEKCRIVFMMSRFEEMSYKEIAAQLEISIKTVENQISKALKILKKAVNPYLDKDLK</sequence>
<dbReference type="InterPro" id="IPR014327">
    <property type="entry name" value="RNA_pol_sigma70_bacteroid"/>
</dbReference>
<evidence type="ECO:0000259" key="5">
    <source>
        <dbReference type="Pfam" id="PF04542"/>
    </source>
</evidence>
<dbReference type="InterPro" id="IPR036388">
    <property type="entry name" value="WH-like_DNA-bd_sf"/>
</dbReference>
<dbReference type="GO" id="GO:0016987">
    <property type="term" value="F:sigma factor activity"/>
    <property type="evidence" value="ECO:0007669"/>
    <property type="project" value="UniProtKB-KW"/>
</dbReference>
<dbReference type="SUPFAM" id="SSF88659">
    <property type="entry name" value="Sigma3 and sigma4 domains of RNA polymerase sigma factors"/>
    <property type="match status" value="1"/>
</dbReference>
<evidence type="ECO:0000256" key="3">
    <source>
        <dbReference type="ARBA" id="ARBA00023082"/>
    </source>
</evidence>
<dbReference type="InterPro" id="IPR007627">
    <property type="entry name" value="RNA_pol_sigma70_r2"/>
</dbReference>
<evidence type="ECO:0000313" key="7">
    <source>
        <dbReference type="EMBL" id="GLR20106.1"/>
    </source>
</evidence>
<accession>A0AA37SWM9</accession>
<dbReference type="NCBIfam" id="TIGR02985">
    <property type="entry name" value="Sig70_bacteroi1"/>
    <property type="match status" value="1"/>
</dbReference>
<comment type="similarity">
    <text evidence="1">Belongs to the sigma-70 factor family. ECF subfamily.</text>
</comment>
<dbReference type="InterPro" id="IPR013325">
    <property type="entry name" value="RNA_pol_sigma_r2"/>
</dbReference>
<gene>
    <name evidence="7" type="ORF">GCM10007940_47220</name>
</gene>
<dbReference type="InterPro" id="IPR013324">
    <property type="entry name" value="RNA_pol_sigma_r3/r4-like"/>
</dbReference>
<feature type="domain" description="RNA polymerase sigma factor 70 region 4 type 2" evidence="6">
    <location>
        <begin position="122"/>
        <end position="171"/>
    </location>
</feature>
<dbReference type="GO" id="GO:0003677">
    <property type="term" value="F:DNA binding"/>
    <property type="evidence" value="ECO:0007669"/>
    <property type="project" value="InterPro"/>
</dbReference>
<dbReference type="EMBL" id="BSOH01000037">
    <property type="protein sequence ID" value="GLR20106.1"/>
    <property type="molecule type" value="Genomic_DNA"/>
</dbReference>
<reference evidence="7" key="2">
    <citation type="submission" date="2023-01" db="EMBL/GenBank/DDBJ databases">
        <title>Draft genome sequence of Portibacter lacus strain NBRC 108769.</title>
        <authorList>
            <person name="Sun Q."/>
            <person name="Mori K."/>
        </authorList>
    </citation>
    <scope>NUCLEOTIDE SEQUENCE</scope>
    <source>
        <strain evidence="7">NBRC 108769</strain>
    </source>
</reference>
<dbReference type="Gene3D" id="1.10.1740.10">
    <property type="match status" value="1"/>
</dbReference>
<dbReference type="Gene3D" id="1.10.10.10">
    <property type="entry name" value="Winged helix-like DNA-binding domain superfamily/Winged helix DNA-binding domain"/>
    <property type="match status" value="1"/>
</dbReference>
<dbReference type="CDD" id="cd06171">
    <property type="entry name" value="Sigma70_r4"/>
    <property type="match status" value="1"/>
</dbReference>
<evidence type="ECO:0000256" key="2">
    <source>
        <dbReference type="ARBA" id="ARBA00023015"/>
    </source>
</evidence>
<dbReference type="Proteomes" id="UP001156666">
    <property type="component" value="Unassembled WGS sequence"/>
</dbReference>
<dbReference type="SUPFAM" id="SSF88946">
    <property type="entry name" value="Sigma2 domain of RNA polymerase sigma factors"/>
    <property type="match status" value="1"/>
</dbReference>
<keyword evidence="4" id="KW-0804">Transcription</keyword>
<keyword evidence="2" id="KW-0805">Transcription regulation</keyword>
<dbReference type="Pfam" id="PF08281">
    <property type="entry name" value="Sigma70_r4_2"/>
    <property type="match status" value="1"/>
</dbReference>
<protein>
    <submittedName>
        <fullName evidence="7">DNA-directed RNA polymerase sigma-70 factor</fullName>
    </submittedName>
</protein>
<dbReference type="PANTHER" id="PTHR43133">
    <property type="entry name" value="RNA POLYMERASE ECF-TYPE SIGMA FACTO"/>
    <property type="match status" value="1"/>
</dbReference>
<evidence type="ECO:0000256" key="4">
    <source>
        <dbReference type="ARBA" id="ARBA00023163"/>
    </source>
</evidence>
<keyword evidence="3" id="KW-0731">Sigma factor</keyword>
<evidence type="ECO:0000259" key="6">
    <source>
        <dbReference type="Pfam" id="PF08281"/>
    </source>
</evidence>
<comment type="caution">
    <text evidence="7">The sequence shown here is derived from an EMBL/GenBank/DDBJ whole genome shotgun (WGS) entry which is preliminary data.</text>
</comment>
<evidence type="ECO:0000256" key="1">
    <source>
        <dbReference type="ARBA" id="ARBA00010641"/>
    </source>
</evidence>
<dbReference type="PANTHER" id="PTHR43133:SF46">
    <property type="entry name" value="RNA POLYMERASE SIGMA-70 FACTOR ECF SUBFAMILY"/>
    <property type="match status" value="1"/>
</dbReference>
<evidence type="ECO:0000313" key="8">
    <source>
        <dbReference type="Proteomes" id="UP001156666"/>
    </source>
</evidence>
<dbReference type="InterPro" id="IPR039425">
    <property type="entry name" value="RNA_pol_sigma-70-like"/>
</dbReference>
<dbReference type="Pfam" id="PF04542">
    <property type="entry name" value="Sigma70_r2"/>
    <property type="match status" value="1"/>
</dbReference>
<dbReference type="RefSeq" id="WP_235294945.1">
    <property type="nucleotide sequence ID" value="NZ_BSOH01000037.1"/>
</dbReference>